<feature type="compositionally biased region" description="Low complexity" evidence="1">
    <location>
        <begin position="152"/>
        <end position="165"/>
    </location>
</feature>
<protein>
    <recommendedName>
        <fullName evidence="4">Secreted protein</fullName>
    </recommendedName>
</protein>
<evidence type="ECO:0000313" key="2">
    <source>
        <dbReference type="EMBL" id="GAA4652662.1"/>
    </source>
</evidence>
<gene>
    <name evidence="2" type="ORF">GCM10023116_49460</name>
</gene>
<comment type="caution">
    <text evidence="2">The sequence shown here is derived from an EMBL/GenBank/DDBJ whole genome shotgun (WGS) entry which is preliminary data.</text>
</comment>
<reference evidence="3" key="1">
    <citation type="journal article" date="2019" name="Int. J. Syst. Evol. Microbiol.">
        <title>The Global Catalogue of Microorganisms (GCM) 10K type strain sequencing project: providing services to taxonomists for standard genome sequencing and annotation.</title>
        <authorList>
            <consortium name="The Broad Institute Genomics Platform"/>
            <consortium name="The Broad Institute Genome Sequencing Center for Infectious Disease"/>
            <person name="Wu L."/>
            <person name="Ma J."/>
        </authorList>
    </citation>
    <scope>NUCLEOTIDE SEQUENCE [LARGE SCALE GENOMIC DNA]</scope>
    <source>
        <strain evidence="3">JCM 17805</strain>
    </source>
</reference>
<keyword evidence="3" id="KW-1185">Reference proteome</keyword>
<evidence type="ECO:0000313" key="3">
    <source>
        <dbReference type="Proteomes" id="UP001500604"/>
    </source>
</evidence>
<feature type="region of interest" description="Disordered" evidence="1">
    <location>
        <begin position="137"/>
        <end position="165"/>
    </location>
</feature>
<organism evidence="2 3">
    <name type="scientific">Kistimonas scapharcae</name>
    <dbReference type="NCBI Taxonomy" id="1036133"/>
    <lineage>
        <taxon>Bacteria</taxon>
        <taxon>Pseudomonadati</taxon>
        <taxon>Pseudomonadota</taxon>
        <taxon>Gammaproteobacteria</taxon>
        <taxon>Oceanospirillales</taxon>
        <taxon>Endozoicomonadaceae</taxon>
        <taxon>Kistimonas</taxon>
    </lineage>
</organism>
<evidence type="ECO:0000256" key="1">
    <source>
        <dbReference type="SAM" id="MobiDB-lite"/>
    </source>
</evidence>
<name>A0ABP8V9U3_9GAMM</name>
<accession>A0ABP8V9U3</accession>
<proteinExistence type="predicted"/>
<evidence type="ECO:0008006" key="4">
    <source>
        <dbReference type="Google" id="ProtNLM"/>
    </source>
</evidence>
<dbReference type="EMBL" id="BAABFL010000479">
    <property type="protein sequence ID" value="GAA4652662.1"/>
    <property type="molecule type" value="Genomic_DNA"/>
</dbReference>
<feature type="compositionally biased region" description="Polar residues" evidence="1">
    <location>
        <begin position="139"/>
        <end position="151"/>
    </location>
</feature>
<dbReference type="Proteomes" id="UP001500604">
    <property type="component" value="Unassembled WGS sequence"/>
</dbReference>
<sequence length="273" mass="28550">MKASRNMDVRVVGLHHSHRGMPVAACAPSQQQFRPDGVVSRFLLALFLASVASNISLSQAASQGPVGKTSSGSFTITLVIPPRLTVETFAVAPDSTEPETEQTTAVDAVATSSSSSVTVKTAKQVLSNIQAIQAAESRAQATDTASAPSSNTTEPEALPEAPAEIIPTNTLQQKLCIQGNGMSHYSLQASGSRNDSRMVLSSDGGSEVPYQVVLNDQSSTSPINLQTPKTMPLSNQSDCSTSPVVSINLSNSARNNLQDSRYYGAAQVTVAAE</sequence>